<sequence length="443" mass="50240">MANHKLELGKELIAGISQLGNVLGYYVEEEFPVDTAICGEPPAVDVAWFSKKGNRFPLFIFEVESKATNGMTNNPLKVYAQESSTFEKPLFFFHVVAQGGENSARPRNLEAQYGKNNYRIYLVGSVSANAFIKDVLNQHTRVRNDIDYLSLHQLLSSKLWCEKVTYPEVLMFSASLGLSRNEVISSYVRMTRFDFDLLPDFIQLIAEDSHLGFTNVILDSYIGSQYYVPILCSLLCGMSKNKEESQHWSSMLIEWQDNNSYIPMIAPSFGLSRDYDEFILGFSPQLICLCIVLASKKGQFERYLIEVLGGILDKVGNCWAGLNTAIYLLHISAALRLSTPYDKAKCFLEKFEKISERNIYQPPSVVSILEGEFDDYFEHGSGVKIPSMEVFTDLCVKQYQTSYCDLPLLALNALDDDSYIYEWSNDLVGSLWKNSTLNSIMRD</sequence>
<dbReference type="RefSeq" id="WP_118843968.1">
    <property type="nucleotide sequence ID" value="NZ_CP032090.1"/>
</dbReference>
<name>A0AAD0RWV2_9GAMM</name>
<accession>A0AAD0RWV2</accession>
<dbReference type="AlphaFoldDB" id="A0AAD0RWV2"/>
<evidence type="ECO:0000313" key="1">
    <source>
        <dbReference type="EMBL" id="AXV64189.1"/>
    </source>
</evidence>
<evidence type="ECO:0000313" key="2">
    <source>
        <dbReference type="Proteomes" id="UP000264605"/>
    </source>
</evidence>
<protein>
    <submittedName>
        <fullName evidence="1">Uncharacterized protein</fullName>
    </submittedName>
</protein>
<gene>
    <name evidence="1" type="ORF">D0907_02335</name>
</gene>
<dbReference type="GeneID" id="99504279"/>
<dbReference type="EMBL" id="CP032090">
    <property type="protein sequence ID" value="AXV64189.1"/>
    <property type="molecule type" value="Genomic_DNA"/>
</dbReference>
<organism evidence="1 2">
    <name type="scientific">Pseudoalteromonas lipolytica</name>
    <dbReference type="NCBI Taxonomy" id="570156"/>
    <lineage>
        <taxon>Bacteria</taxon>
        <taxon>Pseudomonadati</taxon>
        <taxon>Pseudomonadota</taxon>
        <taxon>Gammaproteobacteria</taxon>
        <taxon>Alteromonadales</taxon>
        <taxon>Pseudoalteromonadaceae</taxon>
        <taxon>Pseudoalteromonas</taxon>
    </lineage>
</organism>
<dbReference type="KEGG" id="pdj:D0907_02335"/>
<dbReference type="Proteomes" id="UP000264605">
    <property type="component" value="Chromosome"/>
</dbReference>
<proteinExistence type="predicted"/>
<reference evidence="1 2" key="1">
    <citation type="submission" date="2018-08" db="EMBL/GenBank/DDBJ databases">
        <title>Draft genome sequence of Pseudoalteromonas donghaensis HJ51.</title>
        <authorList>
            <person name="Oh J."/>
            <person name="Roh D."/>
        </authorList>
    </citation>
    <scope>NUCLEOTIDE SEQUENCE [LARGE SCALE GENOMIC DNA]</scope>
    <source>
        <strain evidence="1 2">HJ51</strain>
    </source>
</reference>